<proteinExistence type="predicted"/>
<dbReference type="EMBL" id="PDPS01000027">
    <property type="protein sequence ID" value="PID57424.1"/>
    <property type="molecule type" value="Genomic_DNA"/>
</dbReference>
<feature type="transmembrane region" description="Helical" evidence="2">
    <location>
        <begin position="274"/>
        <end position="294"/>
    </location>
</feature>
<evidence type="ECO:0000313" key="3">
    <source>
        <dbReference type="EMBL" id="PID57424.1"/>
    </source>
</evidence>
<feature type="transmembrane region" description="Helical" evidence="2">
    <location>
        <begin position="643"/>
        <end position="665"/>
    </location>
</feature>
<feature type="transmembrane region" description="Helical" evidence="2">
    <location>
        <begin position="459"/>
        <end position="476"/>
    </location>
</feature>
<dbReference type="Gene3D" id="1.25.40.10">
    <property type="entry name" value="Tetratricopeptide repeat domain"/>
    <property type="match status" value="1"/>
</dbReference>
<feature type="transmembrane region" description="Helical" evidence="2">
    <location>
        <begin position="397"/>
        <end position="414"/>
    </location>
</feature>
<reference evidence="3 4" key="1">
    <citation type="submission" date="2017-10" db="EMBL/GenBank/DDBJ databases">
        <title>Novel microbial diversity and functional potential in the marine mammal oral microbiome.</title>
        <authorList>
            <person name="Dudek N.K."/>
            <person name="Sun C.L."/>
            <person name="Burstein D."/>
            <person name="Kantor R.S."/>
            <person name="Aliaga Goltsman D.S."/>
            <person name="Bik E.M."/>
            <person name="Thomas B.C."/>
            <person name="Banfield J.F."/>
            <person name="Relman D.A."/>
        </authorList>
    </citation>
    <scope>NUCLEOTIDE SEQUENCE [LARGE SCALE GENOMIC DNA]</scope>
    <source>
        <strain evidence="3">DOLZORAL124_49_17</strain>
    </source>
</reference>
<evidence type="ECO:0000256" key="2">
    <source>
        <dbReference type="SAM" id="Phobius"/>
    </source>
</evidence>
<feature type="transmembrane region" description="Helical" evidence="2">
    <location>
        <begin position="121"/>
        <end position="144"/>
    </location>
</feature>
<keyword evidence="1" id="KW-0802">TPR repeat</keyword>
<dbReference type="SMART" id="SM00028">
    <property type="entry name" value="TPR"/>
    <property type="match status" value="2"/>
</dbReference>
<organism evidence="3 4">
    <name type="scientific">candidate division KSB3 bacterium</name>
    <dbReference type="NCBI Taxonomy" id="2044937"/>
    <lineage>
        <taxon>Bacteria</taxon>
        <taxon>candidate division KSB3</taxon>
    </lineage>
</organism>
<feature type="repeat" description="TPR" evidence="1">
    <location>
        <begin position="891"/>
        <end position="924"/>
    </location>
</feature>
<sequence length="1095" mass="124289">MKHKRAGRLASVGRILLGGCSLGTFFALQTIPSAQIFHSSTTTADQILWGIPPLAKLSVLVLAGNLVVCAIWLLYAYCLSKRLRQPFVRIAVLDSYSYLPFALLLLLLIQFSDVISSNAEGLLLLLQWKGYFLLVLSLLGVWSLKRQLHRELFFPKAVLSGHDNSPQPSRALKVALLLTAFCLYAFVGFRFSHRLSPNGDEPHYLLITHSLLHDRDLAISNNYAQHDYKTFYPNTLDPHVSIARDGTRYSIHPIGVSVLLLPFYALFGYKGAVLGMNFMAALLSLVLFLIAYSLSRQLWNALLLCGIVSLTPPLFLYSSAIYPEVPAALFLASAYYIISTRKYLQPGGLLLFSVLQAGLPWLQPRMIVAAVLLLCYHLFSVWRQHPCNFRFMIRKKVVLLPAVCLAVSGLLMAAENMWRYHSPFPHAAYHSVGITKLFSGEIFLQEGALGLLFDQEAGVLIYAPYLVFCFAGALFLWKKNRPLLVFCLLVIAGIYIPCAGFTMQWRGASSPVARYMLAQLPAWYILLTISTASLRSPLIRGTFLSSAALSLSWSVYFFQNPALAVMRNSGINHVFERESFFLSLIRYFPSFSAQTSGNALLTSFLLVIVVLMSFAIFSKNSGAIQTAPSTMDARCRQHRNRVFLGYGLLIVCCGFWTVFTIMPAYTPNVSLRQRDGLYHLFSSLNYSTLFSNRSNGEGNPEYVRFALFTCNTTVHSNESGPRFVVSGPREAFLQGQYTAGFELAFTGEANDDIPLAKLEVVSKRGIKTFSSRTLFARDFPHSGQYELFSFPVELPVTAKDLETRVFFFNHGQLEIRKIFLDMQKQELYYQAAIQAIRAENRALAETLLNKINRSRYPRSFYYLALIEQSEKHWAESLELLDECLAHLPDFADAHYRKGLAYRELHKPERAEESFHAARDILPQHLESLEALQQLYLQRGMPLQAQISNEAIRKFYAPQHPMSCNFNNQIQFMGYTLQPAANKKFSIEYYWQALDRMSVNYAFFVHFRDGTDIVFQQDHFPRRWLPTRAESESYPTRHWKIGELVHERYEIPLPSGSSELRLGVWDPNDSKQRLAIRNSSGQKCQYELQLEVSHAQ</sequence>
<comment type="caution">
    <text evidence="3">The sequence shown here is derived from an EMBL/GenBank/DDBJ whole genome shotgun (WGS) entry which is preliminary data.</text>
</comment>
<feature type="transmembrane region" description="Helical" evidence="2">
    <location>
        <begin position="87"/>
        <end position="109"/>
    </location>
</feature>
<dbReference type="InterPro" id="IPR011990">
    <property type="entry name" value="TPR-like_helical_dom_sf"/>
</dbReference>
<dbReference type="InterPro" id="IPR019734">
    <property type="entry name" value="TPR_rpt"/>
</dbReference>
<keyword evidence="2" id="KW-0812">Transmembrane</keyword>
<dbReference type="Proteomes" id="UP000229740">
    <property type="component" value="Unassembled WGS sequence"/>
</dbReference>
<feature type="transmembrane region" description="Helical" evidence="2">
    <location>
        <begin position="483"/>
        <end position="503"/>
    </location>
</feature>
<dbReference type="AlphaFoldDB" id="A0A2G6E5S5"/>
<feature type="transmembrane region" description="Helical" evidence="2">
    <location>
        <begin position="54"/>
        <end position="75"/>
    </location>
</feature>
<evidence type="ECO:0000313" key="4">
    <source>
        <dbReference type="Proteomes" id="UP000229740"/>
    </source>
</evidence>
<feature type="transmembrane region" description="Helical" evidence="2">
    <location>
        <begin position="249"/>
        <end position="267"/>
    </location>
</feature>
<feature type="transmembrane region" description="Helical" evidence="2">
    <location>
        <begin position="541"/>
        <end position="559"/>
    </location>
</feature>
<feature type="transmembrane region" description="Helical" evidence="2">
    <location>
        <begin position="599"/>
        <end position="617"/>
    </location>
</feature>
<feature type="transmembrane region" description="Helical" evidence="2">
    <location>
        <begin position="367"/>
        <end position="385"/>
    </location>
</feature>
<dbReference type="SUPFAM" id="SSF48452">
    <property type="entry name" value="TPR-like"/>
    <property type="match status" value="1"/>
</dbReference>
<evidence type="ECO:0000256" key="1">
    <source>
        <dbReference type="PROSITE-ProRule" id="PRU00339"/>
    </source>
</evidence>
<accession>A0A2G6E5S5</accession>
<name>A0A2G6E5S5_9BACT</name>
<keyword evidence="2" id="KW-1133">Transmembrane helix</keyword>
<protein>
    <submittedName>
        <fullName evidence="3">Uncharacterized protein</fullName>
    </submittedName>
</protein>
<feature type="transmembrane region" description="Helical" evidence="2">
    <location>
        <begin position="515"/>
        <end position="534"/>
    </location>
</feature>
<dbReference type="PROSITE" id="PS50005">
    <property type="entry name" value="TPR"/>
    <property type="match status" value="1"/>
</dbReference>
<gene>
    <name evidence="3" type="ORF">CSB45_07855</name>
</gene>
<keyword evidence="2" id="KW-0472">Membrane</keyword>